<dbReference type="EMBL" id="AY145084">
    <property type="protein sequence ID" value="AAN17943.1"/>
    <property type="molecule type" value="mRNA"/>
</dbReference>
<dbReference type="AlphaFoldDB" id="Q8IS96"/>
<protein>
    <submittedName>
        <fullName evidence="2">Teratocyte secreted protein</fullName>
    </submittedName>
</protein>
<feature type="chain" id="PRO_5004308956" evidence="1">
    <location>
        <begin position="23"/>
        <end position="129"/>
    </location>
</feature>
<accession>Q8IS96</accession>
<feature type="signal peptide" evidence="1">
    <location>
        <begin position="1"/>
        <end position="22"/>
    </location>
</feature>
<sequence length="129" mass="13988">MASKILISLGIFLTIYVSYISAHPFDFSDDGNQSCAPASGICHRVGLEITKPCCNKFDRCFASVSEPVSRCGGDGLLGSSCNSSFDCTKVQGATCENGICTCGKDATEYTRHRCKPNHMSPKVTWYNKK</sequence>
<keyword evidence="1" id="KW-0732">Signal</keyword>
<name>Q8IS96_MICCR</name>
<evidence type="ECO:0000313" key="2">
    <source>
        <dbReference type="EMBL" id="AAN17943.1"/>
    </source>
</evidence>
<reference evidence="2" key="2">
    <citation type="journal article" date="2003" name="Insect Mol. Biol.">
        <title>A teratocyte gene from a parasitic wasp that is associated with inhibition of insect growth and development inhibits host protein synthesis.</title>
        <authorList>
            <person name="Dahlman D.L."/>
            <person name="Rana R.L."/>
            <person name="Schepers E.J."/>
            <person name="Schepers T."/>
            <person name="DiLuna F.A."/>
            <person name="Webb B.A."/>
        </authorList>
    </citation>
    <scope>NUCLEOTIDE SEQUENCE</scope>
</reference>
<proteinExistence type="evidence at transcript level"/>
<reference evidence="2" key="1">
    <citation type="journal article" date="2002" name="Insect Biochem. Mol. Biol.">
        <title>Expression and characterization of a novel teratocyte protein of the braconid, Microplitis croceipes (cresson).</title>
        <authorList>
            <person name="Rana R.L."/>
            <person name="Dahlman D.L."/>
            <person name="Webb B.A."/>
        </authorList>
    </citation>
    <scope>NUCLEOTIDE SEQUENCE</scope>
</reference>
<gene>
    <name evidence="2" type="primary">TSP14</name>
</gene>
<organism evidence="2">
    <name type="scientific">Microplitis croceipes</name>
    <name type="common">Braconid wasp</name>
    <dbReference type="NCBI Taxonomy" id="72115"/>
    <lineage>
        <taxon>Eukaryota</taxon>
        <taxon>Metazoa</taxon>
        <taxon>Ecdysozoa</taxon>
        <taxon>Arthropoda</taxon>
        <taxon>Hexapoda</taxon>
        <taxon>Insecta</taxon>
        <taxon>Pterygota</taxon>
        <taxon>Neoptera</taxon>
        <taxon>Endopterygota</taxon>
        <taxon>Hymenoptera</taxon>
        <taxon>Apocrita</taxon>
        <taxon>Ichneumonoidea</taxon>
        <taxon>Braconidae</taxon>
        <taxon>Microgastrinae</taxon>
        <taxon>Microplitis</taxon>
    </lineage>
</organism>
<evidence type="ECO:0000256" key="1">
    <source>
        <dbReference type="SAM" id="SignalP"/>
    </source>
</evidence>